<dbReference type="GO" id="GO:0016791">
    <property type="term" value="F:phosphatase activity"/>
    <property type="evidence" value="ECO:0007669"/>
    <property type="project" value="TreeGrafter"/>
</dbReference>
<dbReference type="PANTHER" id="PTHR10000">
    <property type="entry name" value="PHOSPHOSERINE PHOSPHATASE"/>
    <property type="match status" value="1"/>
</dbReference>
<evidence type="ECO:0000313" key="2">
    <source>
        <dbReference type="EMBL" id="MBV3392002.1"/>
    </source>
</evidence>
<dbReference type="NCBIfam" id="TIGR01484">
    <property type="entry name" value="HAD-SF-IIB"/>
    <property type="match status" value="1"/>
</dbReference>
<dbReference type="InterPro" id="IPR000150">
    <property type="entry name" value="Cof"/>
</dbReference>
<proteinExistence type="predicted"/>
<comment type="caution">
    <text evidence="1">The sequence shown here is derived from an EMBL/GenBank/DDBJ whole genome shotgun (WGS) entry which is preliminary data.</text>
</comment>
<dbReference type="SFLD" id="SFLDS00003">
    <property type="entry name" value="Haloacid_Dehalogenase"/>
    <property type="match status" value="1"/>
</dbReference>
<dbReference type="EMBL" id="JAHOEF010000006">
    <property type="protein sequence ID" value="MBV3381977.1"/>
    <property type="molecule type" value="Genomic_DNA"/>
</dbReference>
<dbReference type="InterPro" id="IPR006379">
    <property type="entry name" value="HAD-SF_hydro_IIB"/>
</dbReference>
<dbReference type="GeneID" id="301322725"/>
<reference evidence="1 4" key="1">
    <citation type="submission" date="2021-06" db="EMBL/GenBank/DDBJ databases">
        <title>Collection of gut derived symbiotic bacterial strains cultured from healthy donors.</title>
        <authorList>
            <person name="Lin H."/>
            <person name="Littmann E."/>
            <person name="Pamer E.G."/>
        </authorList>
    </citation>
    <scope>NUCLEOTIDE SEQUENCE</scope>
    <source>
        <strain evidence="2 4">MSK.21.70</strain>
        <strain evidence="1">MSK.21.82</strain>
    </source>
</reference>
<dbReference type="SFLD" id="SFLDG01140">
    <property type="entry name" value="C2.B:_Phosphomannomutase_and_P"/>
    <property type="match status" value="1"/>
</dbReference>
<organism evidence="1 3">
    <name type="scientific">Catenibacterium mitsuokai</name>
    <dbReference type="NCBI Taxonomy" id="100886"/>
    <lineage>
        <taxon>Bacteria</taxon>
        <taxon>Bacillati</taxon>
        <taxon>Bacillota</taxon>
        <taxon>Erysipelotrichia</taxon>
        <taxon>Erysipelotrichales</taxon>
        <taxon>Coprobacillaceae</taxon>
        <taxon>Catenibacterium</taxon>
    </lineage>
</organism>
<dbReference type="GO" id="GO:0005829">
    <property type="term" value="C:cytosol"/>
    <property type="evidence" value="ECO:0007669"/>
    <property type="project" value="TreeGrafter"/>
</dbReference>
<keyword evidence="4" id="KW-1185">Reference proteome</keyword>
<dbReference type="PANTHER" id="PTHR10000:SF8">
    <property type="entry name" value="HAD SUPERFAMILY HYDROLASE-LIKE, TYPE 3"/>
    <property type="match status" value="1"/>
</dbReference>
<accession>A0AAW4MR21</accession>
<dbReference type="Pfam" id="PF08282">
    <property type="entry name" value="Hydrolase_3"/>
    <property type="match status" value="1"/>
</dbReference>
<dbReference type="GO" id="GO:0000287">
    <property type="term" value="F:magnesium ion binding"/>
    <property type="evidence" value="ECO:0007669"/>
    <property type="project" value="TreeGrafter"/>
</dbReference>
<dbReference type="Proteomes" id="UP001196408">
    <property type="component" value="Unassembled WGS sequence"/>
</dbReference>
<dbReference type="EMBL" id="JAHOEL010000006">
    <property type="protein sequence ID" value="MBV3392002.1"/>
    <property type="molecule type" value="Genomic_DNA"/>
</dbReference>
<name>A0AAW4MR21_9FIRM</name>
<dbReference type="Proteomes" id="UP001197492">
    <property type="component" value="Unassembled WGS sequence"/>
</dbReference>
<keyword evidence="1" id="KW-0378">Hydrolase</keyword>
<evidence type="ECO:0000313" key="3">
    <source>
        <dbReference type="Proteomes" id="UP001196408"/>
    </source>
</evidence>
<dbReference type="PROSITE" id="PS01229">
    <property type="entry name" value="COF_2"/>
    <property type="match status" value="1"/>
</dbReference>
<evidence type="ECO:0000313" key="1">
    <source>
        <dbReference type="EMBL" id="MBV3381977.1"/>
    </source>
</evidence>
<evidence type="ECO:0000313" key="4">
    <source>
        <dbReference type="Proteomes" id="UP001197492"/>
    </source>
</evidence>
<sequence length="272" mass="31172">MNFTQIKMIICDMDGTLLDNQKNLPPHFNQIYKELYDRNIIFAISSGRQMGEVRKYFEGNKTIYLMAENGGYIQHNGDTLLADYMKYEDVYKLVDYVNTLKGMAPMLSGKKAMYAFNKDKELISKHTNHFSITYVDTIEDIDDDIFKITVCDPIDPVKNCLEGPLSCIKGFEVKPSGDCWIDINKKGQSKADSVVFLQKTLSISEEETMVFGDSDNDLSMFTHAYYSFAMKNADHFIQSKARFVTQEDNDHDGVMKTIQKMIENEDGLLIQI</sequence>
<dbReference type="NCBIfam" id="TIGR00099">
    <property type="entry name" value="Cof-subfamily"/>
    <property type="match status" value="1"/>
</dbReference>
<protein>
    <submittedName>
        <fullName evidence="1">Cof-type HAD-IIB family hydrolase</fullName>
    </submittedName>
</protein>
<gene>
    <name evidence="1" type="ORF">KSV97_01795</name>
    <name evidence="2" type="ORF">KSW06_01810</name>
</gene>
<dbReference type="AlphaFoldDB" id="A0AAW4MR21"/>
<dbReference type="RefSeq" id="WP_217747040.1">
    <property type="nucleotide sequence ID" value="NZ_JAHOEB010000006.1"/>
</dbReference>